<feature type="transmembrane region" description="Helical" evidence="1">
    <location>
        <begin position="6"/>
        <end position="25"/>
    </location>
</feature>
<dbReference type="AlphaFoldDB" id="A0A7Y4KZI9"/>
<keyword evidence="1" id="KW-1133">Transmembrane helix</keyword>
<comment type="caution">
    <text evidence="3">The sequence shown here is derived from an EMBL/GenBank/DDBJ whole genome shotgun (WGS) entry which is preliminary data.</text>
</comment>
<evidence type="ECO:0000313" key="2">
    <source>
        <dbReference type="EMBL" id="MBB6565276.1"/>
    </source>
</evidence>
<organism evidence="3 4">
    <name type="scientific">Kribbella sandramycini</name>
    <dbReference type="NCBI Taxonomy" id="60450"/>
    <lineage>
        <taxon>Bacteria</taxon>
        <taxon>Bacillati</taxon>
        <taxon>Actinomycetota</taxon>
        <taxon>Actinomycetes</taxon>
        <taxon>Propionibacteriales</taxon>
        <taxon>Kribbellaceae</taxon>
        <taxon>Kribbella</taxon>
    </lineage>
</organism>
<accession>A0A7Y4KZI9</accession>
<dbReference type="Proteomes" id="UP000553957">
    <property type="component" value="Unassembled WGS sequence"/>
</dbReference>
<proteinExistence type="predicted"/>
<keyword evidence="1" id="KW-0812">Transmembrane</keyword>
<reference evidence="2 5" key="2">
    <citation type="submission" date="2020-08" db="EMBL/GenBank/DDBJ databases">
        <title>Sequencing the genomes of 1000 actinobacteria strains.</title>
        <authorList>
            <person name="Klenk H.-P."/>
        </authorList>
    </citation>
    <scope>NUCLEOTIDE SEQUENCE [LARGE SCALE GENOMIC DNA]</scope>
    <source>
        <strain evidence="2 5">DSM 15626</strain>
    </source>
</reference>
<evidence type="ECO:0000313" key="5">
    <source>
        <dbReference type="Proteomes" id="UP000553957"/>
    </source>
</evidence>
<sequence length="229" mass="25352">MSLGVVFAILLPVVLLLNVLVFRVSTRRGRARRERAIAETGWSKVAMNAWVRESVRTVFPFAIPEAVTVGTVHGREIFVVDCMHVRYGMTLGRGARFKKQPHTAHVVLLPLPVELPPIVVSKQYLVNHRPNEWRSGNPAFDERFDVQSSDRNYASALLAPGLVDWILRNPALQWRISGNALIGWNEYRWTPAGATGMANALRGVADAIPAQVLQSYGRPAPPISASAGW</sequence>
<dbReference type="RefSeq" id="WP_171674048.1">
    <property type="nucleotide sequence ID" value="NZ_BAAAGT010000001.1"/>
</dbReference>
<evidence type="ECO:0000313" key="3">
    <source>
        <dbReference type="EMBL" id="NOL41545.1"/>
    </source>
</evidence>
<evidence type="ECO:0000313" key="4">
    <source>
        <dbReference type="Proteomes" id="UP000534306"/>
    </source>
</evidence>
<dbReference type="EMBL" id="JABJRC010000003">
    <property type="protein sequence ID" value="NOL41545.1"/>
    <property type="molecule type" value="Genomic_DNA"/>
</dbReference>
<dbReference type="EMBL" id="JACHKF010000001">
    <property type="protein sequence ID" value="MBB6565276.1"/>
    <property type="molecule type" value="Genomic_DNA"/>
</dbReference>
<reference evidence="3 4" key="1">
    <citation type="submission" date="2020-05" db="EMBL/GenBank/DDBJ databases">
        <title>Genome sequence of Kribbella sandramycini ATCC 39419.</title>
        <authorList>
            <person name="Maclea K.S."/>
            <person name="Fair J.L."/>
        </authorList>
    </citation>
    <scope>NUCLEOTIDE SEQUENCE [LARGE SCALE GENOMIC DNA]</scope>
    <source>
        <strain evidence="3 4">ATCC 39419</strain>
    </source>
</reference>
<keyword evidence="4" id="KW-1185">Reference proteome</keyword>
<gene>
    <name evidence="2" type="ORF">HNR71_000913</name>
    <name evidence="3" type="ORF">HPO96_14960</name>
</gene>
<keyword evidence="1" id="KW-0472">Membrane</keyword>
<name>A0A7Y4KZI9_9ACTN</name>
<evidence type="ECO:0000256" key="1">
    <source>
        <dbReference type="SAM" id="Phobius"/>
    </source>
</evidence>
<dbReference type="Proteomes" id="UP000534306">
    <property type="component" value="Unassembled WGS sequence"/>
</dbReference>
<protein>
    <submittedName>
        <fullName evidence="3">Uncharacterized protein</fullName>
    </submittedName>
</protein>